<organism evidence="1 2">
    <name type="scientific">Caulobacter phage CcrBL10</name>
    <dbReference type="NCBI Taxonomy" id="2283269"/>
    <lineage>
        <taxon>Viruses</taxon>
        <taxon>Duplodnaviria</taxon>
        <taxon>Heunggongvirae</taxon>
        <taxon>Uroviricota</taxon>
        <taxon>Caudoviricetes</taxon>
        <taxon>Jeanschmidtviridae</taxon>
        <taxon>Poindextervirus</taxon>
        <taxon>Poindextervirus BL10</taxon>
    </lineage>
</organism>
<gene>
    <name evidence="1" type="ORF">CcrBL10_gp020</name>
</gene>
<evidence type="ECO:0000313" key="1">
    <source>
        <dbReference type="EMBL" id="AXQ68224.1"/>
    </source>
</evidence>
<dbReference type="PROSITE" id="PS51257">
    <property type="entry name" value="PROKAR_LIPOPROTEIN"/>
    <property type="match status" value="1"/>
</dbReference>
<evidence type="ECO:0000313" key="2">
    <source>
        <dbReference type="Proteomes" id="UP000258997"/>
    </source>
</evidence>
<accession>A0A385E8S3</accession>
<reference evidence="1 2" key="1">
    <citation type="submission" date="2018-07" db="EMBL/GenBank/DDBJ databases">
        <title>Giant CbK-like Caulobacter bacteriophages have genetically divergent genomes.</title>
        <authorList>
            <person name="Wilson K.M."/>
            <person name="Ely B."/>
        </authorList>
    </citation>
    <scope>NUCLEOTIDE SEQUENCE [LARGE SCALE GENOMIC DNA]</scope>
</reference>
<keyword evidence="2" id="KW-1185">Reference proteome</keyword>
<dbReference type="Proteomes" id="UP000258997">
    <property type="component" value="Segment"/>
</dbReference>
<proteinExistence type="predicted"/>
<sequence length="93" mass="10334">MRFFGFLLTVALVSLPFTLAACGGPIESHDEIIATTQEGCKVHKIYRSQGILSSEEVYTTICPDGSTKSDWKTTRMVGKTIYVDRHHSETPAR</sequence>
<protein>
    <recommendedName>
        <fullName evidence="3">Lipoprotein</fullName>
    </recommendedName>
</protein>
<dbReference type="InterPro" id="IPR032618">
    <property type="entry name" value="DUF4884"/>
</dbReference>
<dbReference type="Pfam" id="PF16225">
    <property type="entry name" value="DUF4884"/>
    <property type="match status" value="1"/>
</dbReference>
<dbReference type="EMBL" id="MH588544">
    <property type="protein sequence ID" value="AXQ68224.1"/>
    <property type="molecule type" value="Genomic_DNA"/>
</dbReference>
<name>A0A385E8S3_9CAUD</name>
<evidence type="ECO:0008006" key="3">
    <source>
        <dbReference type="Google" id="ProtNLM"/>
    </source>
</evidence>